<name>A0A8K0KSE0_9PEZI</name>
<evidence type="ECO:0000313" key="2">
    <source>
        <dbReference type="EMBL" id="KAG8622969.1"/>
    </source>
</evidence>
<proteinExistence type="predicted"/>
<dbReference type="OrthoDB" id="10556844at2759"/>
<comment type="caution">
    <text evidence="2">The sequence shown here is derived from an EMBL/GenBank/DDBJ whole genome shotgun (WGS) entry which is preliminary data.</text>
</comment>
<feature type="region of interest" description="Disordered" evidence="1">
    <location>
        <begin position="1"/>
        <end position="22"/>
    </location>
</feature>
<evidence type="ECO:0000313" key="3">
    <source>
        <dbReference type="Proteomes" id="UP000809789"/>
    </source>
</evidence>
<protein>
    <submittedName>
        <fullName evidence="2">Uncharacterized protein</fullName>
    </submittedName>
</protein>
<dbReference type="EMBL" id="JAESVG020000010">
    <property type="protein sequence ID" value="KAG8622969.1"/>
    <property type="molecule type" value="Genomic_DNA"/>
</dbReference>
<dbReference type="AlphaFoldDB" id="A0A8K0KSE0"/>
<dbReference type="Proteomes" id="UP000809789">
    <property type="component" value="Unassembled WGS sequence"/>
</dbReference>
<evidence type="ECO:0000256" key="1">
    <source>
        <dbReference type="SAM" id="MobiDB-lite"/>
    </source>
</evidence>
<sequence length="513" mass="59187">MPVEDDTSKEASTPNTNQKKFRKHKFHHAALSTQVDVVLFSKTDERSVAPRAANFDEMAAKWHVLPPEMRDMVFMEYFASIDQLHHILSTPFPSILRTSQEFRQRGLLAFFKQSRFAALLFRHGNENDNFTLPWHRKHANHWLNLPDGPFYMQDLTIRAVVSRCNGCSIERLQDAGSPHCHQLHQIVIRLRSRKKDTEADEYWNRQIQAPRWGQPVYNSSFQHKQAMVYLGHRHLVKRDGLKTAIIKVVEDLFGDKSCMEVQKSQDMAVPRTCPKVSTRRRRGISTFPFTQLPPEIRAMVYKFYFPYEPVLVQKPADAALPRTTRMLREEARPHFFSSTTFVIHPIELAQWSMTWRFVEVWWASRFVAQRIHALYVERAVHDWDVAGGPTSPPIPRVYLIPVQPLPSAVKDDHTFLYLKIGQCPVCGGFCSRHLKYCAELDIREAEVEDEVNEHITAMKDASSELLQLNPEPILAANILNIKMSDAVAFGILQAREAEQKIGSILEKARKQNG</sequence>
<organism evidence="2 3">
    <name type="scientific">Elsinoe batatas</name>
    <dbReference type="NCBI Taxonomy" id="2601811"/>
    <lineage>
        <taxon>Eukaryota</taxon>
        <taxon>Fungi</taxon>
        <taxon>Dikarya</taxon>
        <taxon>Ascomycota</taxon>
        <taxon>Pezizomycotina</taxon>
        <taxon>Dothideomycetes</taxon>
        <taxon>Dothideomycetidae</taxon>
        <taxon>Myriangiales</taxon>
        <taxon>Elsinoaceae</taxon>
        <taxon>Elsinoe</taxon>
    </lineage>
</organism>
<accession>A0A8K0KSE0</accession>
<reference evidence="2" key="1">
    <citation type="submission" date="2021-07" db="EMBL/GenBank/DDBJ databases">
        <title>Elsinoe batatas strain:CRI-CJ2 Genome sequencing and assembly.</title>
        <authorList>
            <person name="Huang L."/>
        </authorList>
    </citation>
    <scope>NUCLEOTIDE SEQUENCE</scope>
    <source>
        <strain evidence="2">CRI-CJ2</strain>
    </source>
</reference>
<keyword evidence="3" id="KW-1185">Reference proteome</keyword>
<gene>
    <name evidence="2" type="ORF">KVT40_007945</name>
</gene>